<evidence type="ECO:0000256" key="1">
    <source>
        <dbReference type="ARBA" id="ARBA00022737"/>
    </source>
</evidence>
<accession>A0A0C1R1I7</accession>
<protein>
    <submittedName>
        <fullName evidence="7">ABC transporter family protein</fullName>
    </submittedName>
</protein>
<feature type="region of interest" description="Disordered" evidence="5">
    <location>
        <begin position="532"/>
        <end position="559"/>
    </location>
</feature>
<dbReference type="InterPro" id="IPR027417">
    <property type="entry name" value="P-loop_NTPase"/>
</dbReference>
<dbReference type="InterPro" id="IPR050611">
    <property type="entry name" value="ABCF"/>
</dbReference>
<evidence type="ECO:0000256" key="3">
    <source>
        <dbReference type="ARBA" id="ARBA00022840"/>
    </source>
</evidence>
<dbReference type="InterPro" id="IPR032781">
    <property type="entry name" value="ABC_tran_Xtn"/>
</dbReference>
<dbReference type="GO" id="GO:0016887">
    <property type="term" value="F:ATP hydrolysis activity"/>
    <property type="evidence" value="ECO:0007669"/>
    <property type="project" value="InterPro"/>
</dbReference>
<dbReference type="InterPro" id="IPR003439">
    <property type="entry name" value="ABC_transporter-like_ATP-bd"/>
</dbReference>
<dbReference type="InterPro" id="IPR003593">
    <property type="entry name" value="AAA+_ATPase"/>
</dbReference>
<dbReference type="PROSITE" id="PS00211">
    <property type="entry name" value="ABC_TRANSPORTER_1"/>
    <property type="match status" value="2"/>
</dbReference>
<evidence type="ECO:0000259" key="6">
    <source>
        <dbReference type="PROSITE" id="PS50893"/>
    </source>
</evidence>
<dbReference type="SMART" id="SM00382">
    <property type="entry name" value="AAA"/>
    <property type="match status" value="2"/>
</dbReference>
<reference evidence="7 8" key="1">
    <citation type="submission" date="2014-11" db="EMBL/GenBank/DDBJ databases">
        <title>A Rickettsiales Symbiont of Amoebae With Ancient Features.</title>
        <authorList>
            <person name="Schulz F."/>
            <person name="Martijn J."/>
            <person name="Wascher F."/>
            <person name="Kostanjsek R."/>
            <person name="Ettema T.J."/>
            <person name="Horn M."/>
        </authorList>
    </citation>
    <scope>NUCLEOTIDE SEQUENCE [LARGE SCALE GENOMIC DNA]</scope>
    <source>
        <strain evidence="7 8">UWC36</strain>
    </source>
</reference>
<dbReference type="FunFam" id="3.40.50.300:FF:000011">
    <property type="entry name" value="Putative ABC transporter ATP-binding component"/>
    <property type="match status" value="1"/>
</dbReference>
<evidence type="ECO:0000256" key="4">
    <source>
        <dbReference type="ARBA" id="ARBA00024725"/>
    </source>
</evidence>
<dbReference type="FunFam" id="3.40.50.300:FF:001092">
    <property type="entry name" value="ATP-binding cassette sub-family F member 2"/>
    <property type="match status" value="1"/>
</dbReference>
<sequence>MYINYYKLQYMLSVTNLTYLIAGRMIFNNASLQVSIGQRIGLVGANGTGKSTLLKLICGELLPDSGEIALVRNISVGMVRQDLPHDDTKLIDVVLAADTERDSLLKEAETTEDPDRIGYIYTRLEEIRAYEAPARAASILSGLGFDEEAQNSAISKFSGGWRMRVALAAALFRNPDLLMLDEPTNHLDFEAMVWLENYLMRYEKTLIIISHDRDILNKTVTHIVHLNNLGLENYTGNYDQFERRRAEKLISQQAIHEKQQAQKNKMMKFVERFRAKASKAKQAQSRLKAIEKMDIVDAVIAERTKPFIFPEPEQLYSPMIVLDNVDVGYENVPVLRNLSLNIDMDDRIALLGANGNGKSTLVKLLSGRLTPLSGEVKKPSKLKIGYFSQHQAEELDITQTPYELMRREMQDQAEAKVRAALGKFGFDKFKSDTKVEELSGGEKARLLLSLMSFDAPHIMLLDEPTNHLDIEAREALTQALNNYTGAVILVSHDPHLVGAVADRLWLVANGTCKPYEEDIAAYRDLVIMQRKKERSGTKQKSQNKNKSNHNKTELSKLDKESKQLEKKIAELTNKKELIESEIADYSTKGEYSKIENLNKSLSLVLKEMEVIEADWIKVQGKIEEANT</sequence>
<feature type="domain" description="ABC transporter" evidence="6">
    <location>
        <begin position="320"/>
        <end position="534"/>
    </location>
</feature>
<dbReference type="PANTHER" id="PTHR19211">
    <property type="entry name" value="ATP-BINDING TRANSPORT PROTEIN-RELATED"/>
    <property type="match status" value="1"/>
</dbReference>
<dbReference type="CDD" id="cd03221">
    <property type="entry name" value="ABCF_EF-3"/>
    <property type="match status" value="2"/>
</dbReference>
<evidence type="ECO:0000313" key="7">
    <source>
        <dbReference type="EMBL" id="KIE06150.1"/>
    </source>
</evidence>
<dbReference type="InterPro" id="IPR017871">
    <property type="entry name" value="ABC_transporter-like_CS"/>
</dbReference>
<dbReference type="Pfam" id="PF12848">
    <property type="entry name" value="ABC_tran_Xtn"/>
    <property type="match status" value="1"/>
</dbReference>
<keyword evidence="2" id="KW-0547">Nucleotide-binding</keyword>
<dbReference type="Gene3D" id="3.40.50.300">
    <property type="entry name" value="P-loop containing nucleotide triphosphate hydrolases"/>
    <property type="match status" value="2"/>
</dbReference>
<dbReference type="PATRIC" id="fig|86105.3.peg.148"/>
<proteinExistence type="predicted"/>
<evidence type="ECO:0000256" key="2">
    <source>
        <dbReference type="ARBA" id="ARBA00022741"/>
    </source>
</evidence>
<dbReference type="EMBL" id="JSWE01000036">
    <property type="protein sequence ID" value="KIE06150.1"/>
    <property type="molecule type" value="Genomic_DNA"/>
</dbReference>
<evidence type="ECO:0000256" key="5">
    <source>
        <dbReference type="SAM" id="MobiDB-lite"/>
    </source>
</evidence>
<dbReference type="Pfam" id="PF00005">
    <property type="entry name" value="ABC_tran"/>
    <property type="match status" value="2"/>
</dbReference>
<gene>
    <name evidence="7" type="ORF">NF27_BK00710</name>
</gene>
<dbReference type="Proteomes" id="UP000031258">
    <property type="component" value="Unassembled WGS sequence"/>
</dbReference>
<dbReference type="PANTHER" id="PTHR19211:SF14">
    <property type="entry name" value="ATP-BINDING CASSETTE SUB-FAMILY F MEMBER 1"/>
    <property type="match status" value="1"/>
</dbReference>
<evidence type="ECO:0000313" key="8">
    <source>
        <dbReference type="Proteomes" id="UP000031258"/>
    </source>
</evidence>
<comment type="function">
    <text evidence="4">Part of an ABC transporter complex. Transmembrane domains (TMD) form a pore in the inner membrane and the ATP-binding domain (NBD) is responsible for energy generation.</text>
</comment>
<dbReference type="PROSITE" id="PS50893">
    <property type="entry name" value="ABC_TRANSPORTER_2"/>
    <property type="match status" value="2"/>
</dbReference>
<keyword evidence="8" id="KW-1185">Reference proteome</keyword>
<dbReference type="GO" id="GO:0005524">
    <property type="term" value="F:ATP binding"/>
    <property type="evidence" value="ECO:0007669"/>
    <property type="project" value="UniProtKB-KW"/>
</dbReference>
<keyword evidence="3" id="KW-0067">ATP-binding</keyword>
<dbReference type="AlphaFoldDB" id="A0A0C1R1I7"/>
<comment type="caution">
    <text evidence="7">The sequence shown here is derived from an EMBL/GenBank/DDBJ whole genome shotgun (WGS) entry which is preliminary data.</text>
</comment>
<dbReference type="STRING" id="86105.NF27_BK00710"/>
<feature type="compositionally biased region" description="Basic and acidic residues" evidence="5">
    <location>
        <begin position="550"/>
        <end position="559"/>
    </location>
</feature>
<feature type="domain" description="ABC transporter" evidence="6">
    <location>
        <begin position="12"/>
        <end position="253"/>
    </location>
</feature>
<keyword evidence="1" id="KW-0677">Repeat</keyword>
<dbReference type="SUPFAM" id="SSF52540">
    <property type="entry name" value="P-loop containing nucleoside triphosphate hydrolases"/>
    <property type="match status" value="2"/>
</dbReference>
<name>A0A0C1R1I7_9RICK</name>
<organism evidence="7 8">
    <name type="scientific">Candidatus Jidaibacter acanthamoebae</name>
    <dbReference type="NCBI Taxonomy" id="86105"/>
    <lineage>
        <taxon>Bacteria</taxon>
        <taxon>Pseudomonadati</taxon>
        <taxon>Pseudomonadota</taxon>
        <taxon>Alphaproteobacteria</taxon>
        <taxon>Rickettsiales</taxon>
        <taxon>Candidatus Midichloriaceae</taxon>
        <taxon>Candidatus Jidaibacter</taxon>
    </lineage>
</organism>